<dbReference type="InterPro" id="IPR028290">
    <property type="entry name" value="WASH1"/>
</dbReference>
<accession>A0A6J2TJB2</accession>
<evidence type="ECO:0000313" key="6">
    <source>
        <dbReference type="RefSeq" id="XP_030375218.1"/>
    </source>
</evidence>
<dbReference type="GO" id="GO:0071203">
    <property type="term" value="C:WASH complex"/>
    <property type="evidence" value="ECO:0007669"/>
    <property type="project" value="InterPro"/>
</dbReference>
<reference evidence="6" key="1">
    <citation type="submission" date="2025-08" db="UniProtKB">
        <authorList>
            <consortium name="RefSeq"/>
        </authorList>
    </citation>
    <scope>IDENTIFICATION</scope>
    <source>
        <strain evidence="6">11010-0011.00</strain>
        <tissue evidence="6">Whole body</tissue>
    </source>
</reference>
<gene>
    <name evidence="6" type="primary">LOC115624608</name>
</gene>
<evidence type="ECO:0000313" key="5">
    <source>
        <dbReference type="Proteomes" id="UP000504634"/>
    </source>
</evidence>
<keyword evidence="5" id="KW-1185">Reference proteome</keyword>
<dbReference type="GO" id="GO:0006887">
    <property type="term" value="P:exocytosis"/>
    <property type="evidence" value="ECO:0007669"/>
    <property type="project" value="TreeGrafter"/>
</dbReference>
<proteinExistence type="inferred from homology"/>
<evidence type="ECO:0000256" key="3">
    <source>
        <dbReference type="SAM" id="MobiDB-lite"/>
    </source>
</evidence>
<dbReference type="OrthoDB" id="307871at2759"/>
<evidence type="ECO:0000259" key="4">
    <source>
        <dbReference type="Pfam" id="PF11945"/>
    </source>
</evidence>
<dbReference type="GeneID" id="115624608"/>
<feature type="region of interest" description="Disordered" evidence="3">
    <location>
        <begin position="503"/>
        <end position="531"/>
    </location>
</feature>
<feature type="compositionally biased region" description="Pro residues" evidence="3">
    <location>
        <begin position="355"/>
        <end position="370"/>
    </location>
</feature>
<evidence type="ECO:0000256" key="2">
    <source>
        <dbReference type="ARBA" id="ARBA00023203"/>
    </source>
</evidence>
<feature type="region of interest" description="Disordered" evidence="3">
    <location>
        <begin position="351"/>
        <end position="384"/>
    </location>
</feature>
<comment type="similarity">
    <text evidence="1">Belongs to the WASH1 family.</text>
</comment>
<sequence length="531" mass="58439">MDAYDTYLHSTYSISIIPSDLHHEQTIVKAANSLTSLHKTINSIFSHFGTRLERNAAKVKEINERLRRAQAKIDAFVGSKRAIKIIAPAEFPACNVLVNIPGTFSHVAGHLMESTHDQPSLEKQHRLRQVQLQCNAIPNCQHLEDCTQENSNKRLVFYHVQAEENCEPTLVAERKFTNRTSGLGVFPERLRSVPSMIRFNTNDFCYGGDITGTVEFNTWRSAHQPQSHQRDIQVKPPKKQHLAPAPVSLAHGTTKLATLGGDLRYTPVSLAAPAIDVPLDLPDLPGVANDLQYEQVEEQMPIAPSYKFSGLPGFSDFMGGPNLKTLNDETLPVQYDNAISQCDIVTPITNLQPLQTPPAPPPPPPPPPILSSPVFKKPMQQTTQQPTDGVLKLLSPPTEKSQFLPTPYNPNYNSRAELMVAIRNAGGAHGGRLRSPAAASIDVDNQNVSKSPQHYAGDSGVCDFMADLHNKLMMRRKGISGNQIPANHAAKEGNPMMIQLSRVIPPTVHPRKGAQSSDEAYSDDDDDAWTP</sequence>
<feature type="domain" description="WASH1 WAHD" evidence="4">
    <location>
        <begin position="9"/>
        <end position="316"/>
    </location>
</feature>
<dbReference type="GO" id="GO:0042147">
    <property type="term" value="P:retrograde transport, endosome to Golgi"/>
    <property type="evidence" value="ECO:0007669"/>
    <property type="project" value="TreeGrafter"/>
</dbReference>
<dbReference type="GO" id="GO:0055037">
    <property type="term" value="C:recycling endosome"/>
    <property type="evidence" value="ECO:0007669"/>
    <property type="project" value="TreeGrafter"/>
</dbReference>
<dbReference type="CTD" id="36311"/>
<protein>
    <submittedName>
        <fullName evidence="6">WASH complex subunit 1</fullName>
    </submittedName>
</protein>
<dbReference type="GO" id="GO:0032456">
    <property type="term" value="P:endocytic recycling"/>
    <property type="evidence" value="ECO:0007669"/>
    <property type="project" value="TreeGrafter"/>
</dbReference>
<dbReference type="AlphaFoldDB" id="A0A6J2TJB2"/>
<dbReference type="GO" id="GO:0043014">
    <property type="term" value="F:alpha-tubulin binding"/>
    <property type="evidence" value="ECO:0007669"/>
    <property type="project" value="InterPro"/>
</dbReference>
<dbReference type="GO" id="GO:0003779">
    <property type="term" value="F:actin binding"/>
    <property type="evidence" value="ECO:0007669"/>
    <property type="project" value="UniProtKB-KW"/>
</dbReference>
<dbReference type="PANTHER" id="PTHR23331">
    <property type="entry name" value="CXYORF1"/>
    <property type="match status" value="1"/>
</dbReference>
<dbReference type="GO" id="GO:0034314">
    <property type="term" value="P:Arp2/3 complex-mediated actin nucleation"/>
    <property type="evidence" value="ECO:0007669"/>
    <property type="project" value="InterPro"/>
</dbReference>
<evidence type="ECO:0000256" key="1">
    <source>
        <dbReference type="ARBA" id="ARBA00005602"/>
    </source>
</evidence>
<name>A0A6J2TJB2_DROLE</name>
<dbReference type="RefSeq" id="XP_030375218.1">
    <property type="nucleotide sequence ID" value="XM_030519358.1"/>
</dbReference>
<dbReference type="GO" id="GO:0005769">
    <property type="term" value="C:early endosome"/>
    <property type="evidence" value="ECO:0007669"/>
    <property type="project" value="InterPro"/>
</dbReference>
<keyword evidence="2" id="KW-0009">Actin-binding</keyword>
<dbReference type="InterPro" id="IPR021854">
    <property type="entry name" value="WASH1_WAHD"/>
</dbReference>
<feature type="compositionally biased region" description="Acidic residues" evidence="3">
    <location>
        <begin position="520"/>
        <end position="531"/>
    </location>
</feature>
<organism evidence="5 6">
    <name type="scientific">Drosophila lebanonensis</name>
    <name type="common">Fruit fly</name>
    <name type="synonym">Scaptodrosophila lebanonensis</name>
    <dbReference type="NCBI Taxonomy" id="7225"/>
    <lineage>
        <taxon>Eukaryota</taxon>
        <taxon>Metazoa</taxon>
        <taxon>Ecdysozoa</taxon>
        <taxon>Arthropoda</taxon>
        <taxon>Hexapoda</taxon>
        <taxon>Insecta</taxon>
        <taxon>Pterygota</taxon>
        <taxon>Neoptera</taxon>
        <taxon>Endopterygota</taxon>
        <taxon>Diptera</taxon>
        <taxon>Brachycera</taxon>
        <taxon>Muscomorpha</taxon>
        <taxon>Ephydroidea</taxon>
        <taxon>Drosophilidae</taxon>
        <taxon>Scaptodrosophila</taxon>
    </lineage>
</organism>
<dbReference type="Proteomes" id="UP000504634">
    <property type="component" value="Unplaced"/>
</dbReference>
<dbReference type="PANTHER" id="PTHR23331:SF1">
    <property type="entry name" value="WASH COMPLEX SUBUNIT 1"/>
    <property type="match status" value="1"/>
</dbReference>
<dbReference type="GO" id="GO:0043015">
    <property type="term" value="F:gamma-tubulin binding"/>
    <property type="evidence" value="ECO:0007669"/>
    <property type="project" value="TreeGrafter"/>
</dbReference>
<dbReference type="Pfam" id="PF11945">
    <property type="entry name" value="WASH_WAHD"/>
    <property type="match status" value="1"/>
</dbReference>
<dbReference type="GO" id="GO:0005829">
    <property type="term" value="C:cytosol"/>
    <property type="evidence" value="ECO:0007669"/>
    <property type="project" value="GOC"/>
</dbReference>